<evidence type="ECO:0000313" key="5">
    <source>
        <dbReference type="EMBL" id="JAP55118.1"/>
    </source>
</evidence>
<keyword evidence="2" id="KW-0694">RNA-binding</keyword>
<feature type="compositionally biased region" description="Polar residues" evidence="3">
    <location>
        <begin position="456"/>
        <end position="467"/>
    </location>
</feature>
<dbReference type="InterPro" id="IPR004087">
    <property type="entry name" value="KH_dom"/>
</dbReference>
<evidence type="ECO:0000259" key="4">
    <source>
        <dbReference type="SMART" id="SM00322"/>
    </source>
</evidence>
<feature type="domain" description="K Homology" evidence="4">
    <location>
        <begin position="42"/>
        <end position="115"/>
    </location>
</feature>
<dbReference type="Gene3D" id="3.30.310.270">
    <property type="match status" value="1"/>
</dbReference>
<dbReference type="CDD" id="cd22421">
    <property type="entry name" value="KH-I_BICC1_rpt2"/>
    <property type="match status" value="1"/>
</dbReference>
<dbReference type="InterPro" id="IPR004088">
    <property type="entry name" value="KH_dom_type_1"/>
</dbReference>
<dbReference type="PANTHER" id="PTHR10627">
    <property type="entry name" value="SCP160"/>
    <property type="match status" value="1"/>
</dbReference>
<feature type="region of interest" description="Disordered" evidence="3">
    <location>
        <begin position="446"/>
        <end position="467"/>
    </location>
</feature>
<keyword evidence="1" id="KW-0677">Repeat</keyword>
<evidence type="ECO:0000256" key="1">
    <source>
        <dbReference type="ARBA" id="ARBA00022737"/>
    </source>
</evidence>
<reference evidence="5" key="1">
    <citation type="submission" date="2016-01" db="EMBL/GenBank/DDBJ databases">
        <title>Reference transcriptome for the parasite Schistocephalus solidus: insights into the molecular evolution of parasitism.</title>
        <authorList>
            <person name="Hebert F.O."/>
            <person name="Grambauer S."/>
            <person name="Barber I."/>
            <person name="Landry C.R."/>
            <person name="Aubin-Horth N."/>
        </authorList>
    </citation>
    <scope>NUCLEOTIDE SEQUENCE</scope>
</reference>
<dbReference type="GO" id="GO:0003723">
    <property type="term" value="F:RNA binding"/>
    <property type="evidence" value="ECO:0007669"/>
    <property type="project" value="UniProtKB-UniRule"/>
</dbReference>
<dbReference type="SMART" id="SM00322">
    <property type="entry name" value="KH"/>
    <property type="match status" value="1"/>
</dbReference>
<dbReference type="Gene3D" id="3.30.1370.10">
    <property type="entry name" value="K Homology domain, type 1"/>
    <property type="match status" value="1"/>
</dbReference>
<dbReference type="EMBL" id="GEEE01008107">
    <property type="protein sequence ID" value="JAP55118.1"/>
    <property type="molecule type" value="Transcribed_RNA"/>
</dbReference>
<evidence type="ECO:0000256" key="3">
    <source>
        <dbReference type="SAM" id="MobiDB-lite"/>
    </source>
</evidence>
<dbReference type="Pfam" id="PF00013">
    <property type="entry name" value="KH_1"/>
    <property type="match status" value="1"/>
</dbReference>
<dbReference type="AlphaFoldDB" id="A0A0X3PU56"/>
<proteinExistence type="predicted"/>
<evidence type="ECO:0000256" key="2">
    <source>
        <dbReference type="PROSITE-ProRule" id="PRU00117"/>
    </source>
</evidence>
<gene>
    <name evidence="5" type="primary">BICC1</name>
    <name evidence="5" type="ORF">TR122993</name>
</gene>
<organism evidence="5">
    <name type="scientific">Schistocephalus solidus</name>
    <name type="common">Tapeworm</name>
    <dbReference type="NCBI Taxonomy" id="70667"/>
    <lineage>
        <taxon>Eukaryota</taxon>
        <taxon>Metazoa</taxon>
        <taxon>Spiralia</taxon>
        <taxon>Lophotrochozoa</taxon>
        <taxon>Platyhelminthes</taxon>
        <taxon>Cestoda</taxon>
        <taxon>Eucestoda</taxon>
        <taxon>Diphyllobothriidea</taxon>
        <taxon>Diphyllobothriidae</taxon>
        <taxon>Schistocephalus</taxon>
    </lineage>
</organism>
<dbReference type="PANTHER" id="PTHR10627:SF69">
    <property type="entry name" value="PROTEIN BICAUDAL C"/>
    <property type="match status" value="1"/>
</dbReference>
<dbReference type="EMBL" id="GEEE01022658">
    <property type="protein sequence ID" value="JAP40567.1"/>
    <property type="molecule type" value="Transcribed_RNA"/>
</dbReference>
<dbReference type="InterPro" id="IPR047554">
    <property type="entry name" value="BICC1_KH-I_rpt2"/>
</dbReference>
<dbReference type="PROSITE" id="PS50084">
    <property type="entry name" value="KH_TYPE_1"/>
    <property type="match status" value="1"/>
</dbReference>
<name>A0A0X3PU56_SCHSO</name>
<protein>
    <submittedName>
        <fullName evidence="5">Protein bicaudal C homolog 1</fullName>
    </submittedName>
</protein>
<dbReference type="InterPro" id="IPR036612">
    <property type="entry name" value="KH_dom_type_1_sf"/>
</dbReference>
<sequence>MLTTVPPFHARTDVYPPSNTEFQSGNGIPELLANVPEVGKVERVTMKIDVSHTEHSHLIGKGGQNVKAMMVETKCHIHFPDSNRTNVFEKSNQVSISGSPADVDRARKRIRQMLPLVYNFQIEHPSQTIALYRASPVLQQIEAKWQVEISYRHQYLYPVSDVVPICSSMPQLSSGIVVSVRGLNAFAASVMEATRFLLNYHFGKLAYQTPVWLTLEIEPKHQVFIINHVAPRKLSDVLFETTGAKVRFPDNVNSSLFSRLLRGSTSDSSRRGLCGARLCLPKFNPIMLGEMQSRPGFKTMVTITGTVENVYLARQCIMNLLPIVLMSEITNEEFSFLERLDCSSLASTYDVALSFRTKQRQILKQSLVIKTSEANVGSLFHVLNHLKMLTRHRRQLLRPLLLPPKGEIPANNRTYDLGLHTIELTPKYVPSIRPYPILGRSAVRSPGNDGLLPSPESFNSSGKNQAQQPQINLLHVNNTLVNVRNISGHFLDKQSGIETADLNKRITRLTLSSADRTADPITPHDGQQISHFDLMSGPLESFSSAEKPYMEYTTLRHLGIGSHGNPIFSPTQIGKVPDRKLTSNQDDLQNTVQGQDPTIGEQCLRSIQSPTMTWQAFFSDNAGDPWKNPAAMATTNNELSPLLDGLHWPAERTDSCQLEDMPTIPSDNDLRF</sequence>
<dbReference type="GO" id="GO:0005737">
    <property type="term" value="C:cytoplasm"/>
    <property type="evidence" value="ECO:0007669"/>
    <property type="project" value="TreeGrafter"/>
</dbReference>
<accession>A0A0X3PU56</accession>
<dbReference type="SUPFAM" id="SSF54791">
    <property type="entry name" value="Eukaryotic type KH-domain (KH-domain type I)"/>
    <property type="match status" value="1"/>
</dbReference>